<dbReference type="InterPro" id="IPR011047">
    <property type="entry name" value="Quinoprotein_ADH-like_sf"/>
</dbReference>
<dbReference type="SUPFAM" id="SSF52540">
    <property type="entry name" value="P-loop containing nucleoside triphosphate hydrolases"/>
    <property type="match status" value="1"/>
</dbReference>
<organism evidence="5 6">
    <name type="scientific">Penicillium patulum</name>
    <name type="common">Penicillium griseofulvum</name>
    <dbReference type="NCBI Taxonomy" id="5078"/>
    <lineage>
        <taxon>Eukaryota</taxon>
        <taxon>Fungi</taxon>
        <taxon>Dikarya</taxon>
        <taxon>Ascomycota</taxon>
        <taxon>Pezizomycotina</taxon>
        <taxon>Eurotiomycetes</taxon>
        <taxon>Eurotiomycetidae</taxon>
        <taxon>Eurotiales</taxon>
        <taxon>Aspergillaceae</taxon>
        <taxon>Penicillium</taxon>
    </lineage>
</organism>
<dbReference type="InterPro" id="IPR001680">
    <property type="entry name" value="WD40_rpt"/>
</dbReference>
<dbReference type="PANTHER" id="PTHR10039">
    <property type="entry name" value="AMELOGENIN"/>
    <property type="match status" value="1"/>
</dbReference>
<reference evidence="5 6" key="1">
    <citation type="journal article" date="2016" name="BMC Genomics">
        <title>Genome sequencing and secondary metabolism of the postharvest pathogen Penicillium griseofulvum.</title>
        <authorList>
            <person name="Banani H."/>
            <person name="Marcet-Houben M."/>
            <person name="Ballester A.R."/>
            <person name="Abbruscato P."/>
            <person name="Gonzalez-Candelas L."/>
            <person name="Gabaldon T."/>
            <person name="Spadaro D."/>
        </authorList>
    </citation>
    <scope>NUCLEOTIDE SEQUENCE [LARGE SCALE GENOMIC DNA]</scope>
    <source>
        <strain evidence="5 6">PG3</strain>
    </source>
</reference>
<dbReference type="InterPro" id="IPR054471">
    <property type="entry name" value="GPIID_WHD"/>
</dbReference>
<feature type="domain" description="Nephrocystin 3-like N-terminal" evidence="4">
    <location>
        <begin position="336"/>
        <end position="499"/>
    </location>
</feature>
<gene>
    <name evidence="5" type="ORF">PGRI_067830</name>
</gene>
<dbReference type="GO" id="GO:0072330">
    <property type="term" value="P:monocarboxylic acid biosynthetic process"/>
    <property type="evidence" value="ECO:0007669"/>
    <property type="project" value="UniProtKB-ARBA"/>
</dbReference>
<evidence type="ECO:0000259" key="3">
    <source>
        <dbReference type="Pfam" id="PF22939"/>
    </source>
</evidence>
<dbReference type="EMBL" id="LHQR01000044">
    <property type="protein sequence ID" value="KXG51211.1"/>
    <property type="molecule type" value="Genomic_DNA"/>
</dbReference>
<feature type="region of interest" description="Disordered" evidence="2">
    <location>
        <begin position="1"/>
        <end position="39"/>
    </location>
</feature>
<protein>
    <recommendedName>
        <fullName evidence="7">NACHT domain-containing protein</fullName>
    </recommendedName>
</protein>
<keyword evidence="1" id="KW-0677">Repeat</keyword>
<sequence length="1549" mass="172886">MLSKKFSLRKRGSHKKTPSHTPTFNSSISDAPIEEEDESPLTAIVTSSSHQTIPPIQGHPESDPGPLGLNVVYTPQYGHKADIVFVHGLGGSSRWTWSKSRKPELFWPLTFLPLEPDLCLSRILSFGYNAKFRKSGNASTVVLDFAKELLFDLKHANDRQKENLNIGAVPLLFVVHSMGGLIVKESTHISNSKLYISELSRDSFTLQKLNEQFRHIAPRLDIVSFYETQPTSLGLKGARVMILEKDSSVLGYPGETSKALDADHHNVCKYDSPGDPNYITVRNVLKSIVSKIIAKSPGTRLSITNERGVRDLKISLAISDLPDLDYLFFQDQWTEGTNSWFLEQKPYSKWLDKTNSSPCILWVTGGPATGKSVLSTFVIKSLLTEGSCCQYFFIRFADMKKRSLGLLLRSIAYQISQNILDFRTKLAELADEGIDFETADPKTIWERVFKSILFRMDCKIPLYWVIDGLDEAVDARSAMKLFQDLGMSSVPIKVAIFSRKTPDITTAMKKIPSSVRQETVSIEGHPEDIYAHIRQELNLSGTDDFKERIVQRIVEGARNNFLWVRLAVEKLNLCHTISDVETALHELPSGMEALYDRMGLLIAQNPSSSGRALAIAVLQCVTCSFRTLTVSELSMALGTEFSGMLDFQQSIVELCGGFIIVDNGGNVVIIHHSAREYLISDENRPFKINYAAANEQLFENCMRCLMKTGLRAKVSREEIPGFLDYSANWWSSHLPLVSAQSTVFTTVNKFLTSHWVLTWIHILAILRRLRILVRASKNLSRYSAARQKSQDSLITDINWLGEQNLLETWAVDLVKIVGKFGAILRGHPDAIYKSIPPFCPRNSAIYQQYGKVEAKTLAVSGISIPDWDDYIARLSFGGYASYITAAGPRVAVMASSGNVLVYDASDFEEAIINPIAHGERVYRIALNRTGTLIVTYGYRTTKMWEIATGTCKLSAQNPESRPRPLTMLFKSNDSILLVGSDDRQIRALDLLDSSPTWKLVADFEEPELEGHLLNSSSYMALNNNGDLLAVAYRGHPLSAWEVDGPVHINHCWRAREVVARGEILEAMWHPHNAELLGLYIEGVVFKWNPYEGEPEELGTGASRLAMSADGSLFATGDVQGTIKVYTTSEFRLLYQLASQDSVLGLAFSPSLHRFYDIRGSYGNVWEPNSLVRYAEHLEKGPDSDSETGSLELGSMVPSRLPRRIDRISVIAASPLGGLYCSGTEYGKVRLFHTQHGFVCDVHTSKGFLGIEQLVWSHDGRYICFSDSGKNTFVFSIRPQNTDFSSVVLNVILEMSMKSITTGPIVQLLFDPSSTWLLVSTSSSLCILSVKSGSVMHSLEWSPEVRKWLVHPRNPALIFWVGPQSVGTMDWDLANMRTYRIEFPVPTDTNCAYDDAYDTRAVDCAIVTHDRSRIFIQTSTGKSQKEKVFFWLSTSSVSEPLPVDHTCSAADSVISTLAFLTHDLSSRILLSLSFLVHDRLVFLSKDYSICSVKISFGHELSSSAARRSSSASATSSMTASDDNRSYQRTAHVYGLEKDLLCVQETERLLL</sequence>
<proteinExistence type="predicted"/>
<dbReference type="SMART" id="SM00320">
    <property type="entry name" value="WD40"/>
    <property type="match status" value="5"/>
</dbReference>
<dbReference type="Pfam" id="PF22939">
    <property type="entry name" value="WHD_GPIID"/>
    <property type="match status" value="1"/>
</dbReference>
<feature type="compositionally biased region" description="Basic residues" evidence="2">
    <location>
        <begin position="1"/>
        <end position="18"/>
    </location>
</feature>
<dbReference type="InterPro" id="IPR056884">
    <property type="entry name" value="NPHP3-like_N"/>
</dbReference>
<dbReference type="RefSeq" id="XP_040649747.1">
    <property type="nucleotide sequence ID" value="XM_040794497.1"/>
</dbReference>
<dbReference type="SUPFAM" id="SSF50998">
    <property type="entry name" value="Quinoprotein alcohol dehydrogenase-like"/>
    <property type="match status" value="1"/>
</dbReference>
<comment type="caution">
    <text evidence="5">The sequence shown here is derived from an EMBL/GenBank/DDBJ whole genome shotgun (WGS) entry which is preliminary data.</text>
</comment>
<dbReference type="SUPFAM" id="SSF101898">
    <property type="entry name" value="NHL repeat"/>
    <property type="match status" value="1"/>
</dbReference>
<name>A0A135LQH8_PENPA</name>
<evidence type="ECO:0000313" key="6">
    <source>
        <dbReference type="Proteomes" id="UP000070168"/>
    </source>
</evidence>
<dbReference type="GO" id="GO:0017000">
    <property type="term" value="P:antibiotic biosynthetic process"/>
    <property type="evidence" value="ECO:0007669"/>
    <property type="project" value="UniProtKB-ARBA"/>
</dbReference>
<evidence type="ECO:0000259" key="4">
    <source>
        <dbReference type="Pfam" id="PF24883"/>
    </source>
</evidence>
<dbReference type="PANTHER" id="PTHR10039:SF16">
    <property type="entry name" value="GPI INOSITOL-DEACYLASE"/>
    <property type="match status" value="1"/>
</dbReference>
<dbReference type="SUPFAM" id="SSF53474">
    <property type="entry name" value="alpha/beta-Hydrolases"/>
    <property type="match status" value="1"/>
</dbReference>
<dbReference type="Gene3D" id="3.40.50.300">
    <property type="entry name" value="P-loop containing nucleotide triphosphate hydrolases"/>
    <property type="match status" value="1"/>
</dbReference>
<feature type="domain" description="GPI inositol-deacylase winged helix" evidence="3">
    <location>
        <begin position="608"/>
        <end position="682"/>
    </location>
</feature>
<accession>A0A135LQH8</accession>
<keyword evidence="6" id="KW-1185">Reference proteome</keyword>
<dbReference type="Proteomes" id="UP000070168">
    <property type="component" value="Unassembled WGS sequence"/>
</dbReference>
<dbReference type="OrthoDB" id="194358at2759"/>
<dbReference type="InterPro" id="IPR015943">
    <property type="entry name" value="WD40/YVTN_repeat-like_dom_sf"/>
</dbReference>
<dbReference type="InterPro" id="IPR027417">
    <property type="entry name" value="P-loop_NTPase"/>
</dbReference>
<evidence type="ECO:0000313" key="5">
    <source>
        <dbReference type="EMBL" id="KXG51211.1"/>
    </source>
</evidence>
<evidence type="ECO:0008006" key="7">
    <source>
        <dbReference type="Google" id="ProtNLM"/>
    </source>
</evidence>
<dbReference type="InterPro" id="IPR029058">
    <property type="entry name" value="AB_hydrolase_fold"/>
</dbReference>
<evidence type="ECO:0000256" key="2">
    <source>
        <dbReference type="SAM" id="MobiDB-lite"/>
    </source>
</evidence>
<evidence type="ECO:0000256" key="1">
    <source>
        <dbReference type="ARBA" id="ARBA00022737"/>
    </source>
</evidence>
<dbReference type="Gene3D" id="2.130.10.10">
    <property type="entry name" value="YVTN repeat-like/Quinoprotein amine dehydrogenase"/>
    <property type="match status" value="3"/>
</dbReference>
<dbReference type="Pfam" id="PF24883">
    <property type="entry name" value="NPHP3_N"/>
    <property type="match status" value="1"/>
</dbReference>
<feature type="compositionally biased region" description="Polar residues" evidence="2">
    <location>
        <begin position="19"/>
        <end position="29"/>
    </location>
</feature>
<dbReference type="GeneID" id="63709797"/>